<protein>
    <submittedName>
        <fullName evidence="2">Uncharacterized protein</fullName>
    </submittedName>
</protein>
<feature type="transmembrane region" description="Helical" evidence="1">
    <location>
        <begin position="90"/>
        <end position="110"/>
    </location>
</feature>
<evidence type="ECO:0000256" key="1">
    <source>
        <dbReference type="SAM" id="Phobius"/>
    </source>
</evidence>
<reference evidence="2" key="1">
    <citation type="submission" date="2021-02" db="EMBL/GenBank/DDBJ databases">
        <authorList>
            <person name="Nowell W R."/>
        </authorList>
    </citation>
    <scope>NUCLEOTIDE SEQUENCE</scope>
</reference>
<dbReference type="AlphaFoldDB" id="A0A813V0H3"/>
<proteinExistence type="predicted"/>
<keyword evidence="1" id="KW-0812">Transmembrane</keyword>
<dbReference type="Proteomes" id="UP000663852">
    <property type="component" value="Unassembled WGS sequence"/>
</dbReference>
<keyword evidence="1" id="KW-0472">Membrane</keyword>
<organism evidence="2 3">
    <name type="scientific">Adineta ricciae</name>
    <name type="common">Rotifer</name>
    <dbReference type="NCBI Taxonomy" id="249248"/>
    <lineage>
        <taxon>Eukaryota</taxon>
        <taxon>Metazoa</taxon>
        <taxon>Spiralia</taxon>
        <taxon>Gnathifera</taxon>
        <taxon>Rotifera</taxon>
        <taxon>Eurotatoria</taxon>
        <taxon>Bdelloidea</taxon>
        <taxon>Adinetida</taxon>
        <taxon>Adinetidae</taxon>
        <taxon>Adineta</taxon>
    </lineage>
</organism>
<name>A0A813V0H3_ADIRI</name>
<keyword evidence="1" id="KW-1133">Transmembrane helix</keyword>
<gene>
    <name evidence="2" type="ORF">EDS130_LOCUS6456</name>
</gene>
<evidence type="ECO:0000313" key="3">
    <source>
        <dbReference type="Proteomes" id="UP000663852"/>
    </source>
</evidence>
<accession>A0A813V0H3</accession>
<dbReference type="EMBL" id="CAJNOJ010000019">
    <property type="protein sequence ID" value="CAF0833403.1"/>
    <property type="molecule type" value="Genomic_DNA"/>
</dbReference>
<sequence>MLARAKILLLQCREPLNDAVLDALVKPIRLNAFESRASLSTQVHCEEKKQQSEIFRLRNVSLSLPSDDRFINYRISSSFQNSNNNSMQPISLILVLIVGYITLITMTCALSEEKHQMDDMHVNQALRNKRFYDFGSRSVHADDEDLQNFNDEFERLRRFYDFGTRKRFYDFGSKKRSDE</sequence>
<comment type="caution">
    <text evidence="2">The sequence shown here is derived from an EMBL/GenBank/DDBJ whole genome shotgun (WGS) entry which is preliminary data.</text>
</comment>
<evidence type="ECO:0000313" key="2">
    <source>
        <dbReference type="EMBL" id="CAF0833403.1"/>
    </source>
</evidence>